<dbReference type="EMBL" id="DQVM01000090">
    <property type="protein sequence ID" value="HIQ29849.1"/>
    <property type="molecule type" value="Genomic_DNA"/>
</dbReference>
<organism evidence="10 11">
    <name type="scientific">Caldiarchaeum subterraneum</name>
    <dbReference type="NCBI Taxonomy" id="311458"/>
    <lineage>
        <taxon>Archaea</taxon>
        <taxon>Nitrososphaerota</taxon>
        <taxon>Candidatus Caldarchaeales</taxon>
        <taxon>Candidatus Caldarchaeaceae</taxon>
        <taxon>Candidatus Caldarchaeum</taxon>
    </lineage>
</organism>
<evidence type="ECO:0000256" key="3">
    <source>
        <dbReference type="ARBA" id="ARBA00022475"/>
    </source>
</evidence>
<dbReference type="Proteomes" id="UP000608579">
    <property type="component" value="Unassembled WGS sequence"/>
</dbReference>
<dbReference type="PANTHER" id="PTHR11795:SF442">
    <property type="entry name" value="ABC TRANSPORTER ATP-BINDING PROTEIN"/>
    <property type="match status" value="1"/>
</dbReference>
<keyword evidence="7 9" id="KW-0472">Membrane</keyword>
<evidence type="ECO:0000313" key="11">
    <source>
        <dbReference type="Proteomes" id="UP000608579"/>
    </source>
</evidence>
<feature type="non-terminal residue" evidence="10">
    <location>
        <position position="1"/>
    </location>
</feature>
<feature type="transmembrane region" description="Helical" evidence="9">
    <location>
        <begin position="12"/>
        <end position="34"/>
    </location>
</feature>
<reference evidence="10" key="1">
    <citation type="journal article" date="2020" name="ISME J.">
        <title>Gammaproteobacteria mediating utilization of methyl-, sulfur- and petroleum organic compounds in deep ocean hydrothermal plumes.</title>
        <authorList>
            <person name="Zhou Z."/>
            <person name="Liu Y."/>
            <person name="Pan J."/>
            <person name="Cron B.R."/>
            <person name="Toner B.M."/>
            <person name="Anantharaman K."/>
            <person name="Breier J.A."/>
            <person name="Dick G.J."/>
            <person name="Li M."/>
        </authorList>
    </citation>
    <scope>NUCLEOTIDE SEQUENCE</scope>
    <source>
        <strain evidence="10">SZUA-1515</strain>
    </source>
</reference>
<dbReference type="Pfam" id="PF02653">
    <property type="entry name" value="BPD_transp_2"/>
    <property type="match status" value="1"/>
</dbReference>
<keyword evidence="3" id="KW-1003">Cell membrane</keyword>
<name>A0A833EA33_CALS0</name>
<evidence type="ECO:0000256" key="1">
    <source>
        <dbReference type="ARBA" id="ARBA00004651"/>
    </source>
</evidence>
<dbReference type="PANTHER" id="PTHR11795">
    <property type="entry name" value="BRANCHED-CHAIN AMINO ACID TRANSPORT SYSTEM PERMEASE PROTEIN LIVH"/>
    <property type="match status" value="1"/>
</dbReference>
<keyword evidence="6 9" id="KW-1133">Transmembrane helix</keyword>
<dbReference type="GO" id="GO:0005886">
    <property type="term" value="C:plasma membrane"/>
    <property type="evidence" value="ECO:0007669"/>
    <property type="project" value="UniProtKB-SubCell"/>
</dbReference>
<gene>
    <name evidence="10" type="ORF">EYH45_04715</name>
</gene>
<comment type="caution">
    <text evidence="10">The sequence shown here is derived from an EMBL/GenBank/DDBJ whole genome shotgun (WGS) entry which is preliminary data.</text>
</comment>
<dbReference type="CDD" id="cd06582">
    <property type="entry name" value="TM_PBP1_LivH_like"/>
    <property type="match status" value="1"/>
</dbReference>
<dbReference type="InterPro" id="IPR052157">
    <property type="entry name" value="BCAA_transport_permease"/>
</dbReference>
<evidence type="ECO:0000256" key="2">
    <source>
        <dbReference type="ARBA" id="ARBA00022448"/>
    </source>
</evidence>
<keyword evidence="4 9" id="KW-0812">Transmembrane</keyword>
<evidence type="ECO:0000256" key="6">
    <source>
        <dbReference type="ARBA" id="ARBA00022989"/>
    </source>
</evidence>
<dbReference type="InterPro" id="IPR001851">
    <property type="entry name" value="ABC_transp_permease"/>
</dbReference>
<dbReference type="AlphaFoldDB" id="A0A833EA33"/>
<feature type="transmembrane region" description="Helical" evidence="9">
    <location>
        <begin position="139"/>
        <end position="157"/>
    </location>
</feature>
<evidence type="ECO:0000313" key="10">
    <source>
        <dbReference type="EMBL" id="HIQ29849.1"/>
    </source>
</evidence>
<keyword evidence="5" id="KW-0029">Amino-acid transport</keyword>
<dbReference type="GO" id="GO:0006865">
    <property type="term" value="P:amino acid transport"/>
    <property type="evidence" value="ECO:0007669"/>
    <property type="project" value="UniProtKB-KW"/>
</dbReference>
<sequence length="159" mass="16860">ALGSIEITRITYPVYNLVIILAGFITALTLWIYITKTKTGVVMRAVASDYEMALALGVNIRKVYMQTFIIASAIAGFAGAIIVPTSAAVLGMSIEILILAFVVIVIGGLGSIKGAFLGSLLVGLTRVIGVTYFPKIELVILYAVAAIILIIRPRGLFGK</sequence>
<proteinExistence type="inferred from homology"/>
<evidence type="ECO:0000256" key="8">
    <source>
        <dbReference type="ARBA" id="ARBA00037998"/>
    </source>
</evidence>
<comment type="similarity">
    <text evidence="8">Belongs to the binding-protein-dependent transport system permease family. LivHM subfamily.</text>
</comment>
<keyword evidence="2" id="KW-0813">Transport</keyword>
<dbReference type="GO" id="GO:0022857">
    <property type="term" value="F:transmembrane transporter activity"/>
    <property type="evidence" value="ECO:0007669"/>
    <property type="project" value="InterPro"/>
</dbReference>
<protein>
    <submittedName>
        <fullName evidence="10">Branched-chain amino acid ABC transporter permease</fullName>
    </submittedName>
</protein>
<evidence type="ECO:0000256" key="5">
    <source>
        <dbReference type="ARBA" id="ARBA00022970"/>
    </source>
</evidence>
<evidence type="ECO:0000256" key="7">
    <source>
        <dbReference type="ARBA" id="ARBA00023136"/>
    </source>
</evidence>
<feature type="transmembrane region" description="Helical" evidence="9">
    <location>
        <begin position="89"/>
        <end position="109"/>
    </location>
</feature>
<evidence type="ECO:0000256" key="4">
    <source>
        <dbReference type="ARBA" id="ARBA00022692"/>
    </source>
</evidence>
<evidence type="ECO:0000256" key="9">
    <source>
        <dbReference type="SAM" id="Phobius"/>
    </source>
</evidence>
<feature type="transmembrane region" description="Helical" evidence="9">
    <location>
        <begin position="63"/>
        <end position="83"/>
    </location>
</feature>
<comment type="subcellular location">
    <subcellularLocation>
        <location evidence="1">Cell membrane</location>
        <topology evidence="1">Multi-pass membrane protein</topology>
    </subcellularLocation>
</comment>
<accession>A0A833EA33</accession>